<dbReference type="NCBIfam" id="TIGR02436">
    <property type="entry name" value="four helix bundle protein"/>
    <property type="match status" value="1"/>
</dbReference>
<dbReference type="PANTHER" id="PTHR38471">
    <property type="entry name" value="FOUR HELIX BUNDLE PROTEIN"/>
    <property type="match status" value="1"/>
</dbReference>
<dbReference type="EMBL" id="UYIQ01000001">
    <property type="protein sequence ID" value="VDG82683.1"/>
    <property type="molecule type" value="Genomic_DNA"/>
</dbReference>
<dbReference type="Proteomes" id="UP000276733">
    <property type="component" value="Unassembled WGS sequence"/>
</dbReference>
<dbReference type="PANTHER" id="PTHR38471:SF2">
    <property type="entry name" value="FOUR HELIX BUNDLE PROTEIN"/>
    <property type="match status" value="1"/>
</dbReference>
<evidence type="ECO:0000313" key="1">
    <source>
        <dbReference type="EMBL" id="VDG82683.1"/>
    </source>
</evidence>
<name>A0A7Z8YE13_CAPOC</name>
<evidence type="ECO:0000313" key="2">
    <source>
        <dbReference type="Proteomes" id="UP000276733"/>
    </source>
</evidence>
<sequence length="120" mass="13938">MSKSIVREKSKDFAVRIVHLYQYLKEMKKEFVMSKQLLRSGTSIGANLSEQEFAISDADYLSKTSIALKEGAETIYWLELLFKTEYLTEKEYNAINNDCKEIVSMLVQSVKTNKERLNRV</sequence>
<protein>
    <submittedName>
        <fullName evidence="1">Four helix bundle protein</fullName>
    </submittedName>
</protein>
<dbReference type="Gene3D" id="1.20.1440.60">
    <property type="entry name" value="23S rRNA-intervening sequence"/>
    <property type="match status" value="1"/>
</dbReference>
<accession>A0A7Z8YE13</accession>
<organism evidence="1 2">
    <name type="scientific">Capnocytophaga ochracea</name>
    <dbReference type="NCBI Taxonomy" id="1018"/>
    <lineage>
        <taxon>Bacteria</taxon>
        <taxon>Pseudomonadati</taxon>
        <taxon>Bacteroidota</taxon>
        <taxon>Flavobacteriia</taxon>
        <taxon>Flavobacteriales</taxon>
        <taxon>Flavobacteriaceae</taxon>
        <taxon>Capnocytophaga</taxon>
    </lineage>
</organism>
<proteinExistence type="predicted"/>
<reference evidence="1 2" key="1">
    <citation type="submission" date="2018-11" db="EMBL/GenBank/DDBJ databases">
        <authorList>
            <consortium name="Pathogen Informatics"/>
        </authorList>
    </citation>
    <scope>NUCLEOTIDE SEQUENCE [LARGE SCALE GENOMIC DNA]</scope>
    <source>
        <strain evidence="1 2">NCTC11458</strain>
    </source>
</reference>
<dbReference type="PIRSF" id="PIRSF035652">
    <property type="entry name" value="CHP02436"/>
    <property type="match status" value="1"/>
</dbReference>
<dbReference type="SUPFAM" id="SSF158446">
    <property type="entry name" value="IVS-encoded protein-like"/>
    <property type="match status" value="1"/>
</dbReference>
<gene>
    <name evidence="1" type="ORF">NCTC11458_01989</name>
</gene>
<dbReference type="Pfam" id="PF05635">
    <property type="entry name" value="23S_rRNA_IVP"/>
    <property type="match status" value="1"/>
</dbReference>
<dbReference type="InterPro" id="IPR012657">
    <property type="entry name" value="23S_rRNA-intervening_sequence"/>
</dbReference>
<dbReference type="AlphaFoldDB" id="A0A7Z8YE13"/>
<dbReference type="RefSeq" id="WP_181831987.1">
    <property type="nucleotide sequence ID" value="NZ_UYIQ01000001.1"/>
</dbReference>
<dbReference type="InterPro" id="IPR036583">
    <property type="entry name" value="23S_rRNA_IVS_sf"/>
</dbReference>
<comment type="caution">
    <text evidence="1">The sequence shown here is derived from an EMBL/GenBank/DDBJ whole genome shotgun (WGS) entry which is preliminary data.</text>
</comment>